<name>A0ABW6DKZ4_9BACT</name>
<keyword evidence="1" id="KW-0472">Membrane</keyword>
<feature type="transmembrane region" description="Helical" evidence="1">
    <location>
        <begin position="20"/>
        <end position="40"/>
    </location>
</feature>
<dbReference type="EMBL" id="JBBKXZ010000002">
    <property type="protein sequence ID" value="MFD3394644.1"/>
    <property type="molecule type" value="Genomic_DNA"/>
</dbReference>
<dbReference type="Gene3D" id="1.10.150.280">
    <property type="entry name" value="AF1531-like domain"/>
    <property type="match status" value="1"/>
</dbReference>
<sequence>MLPRLKYYLRFTLGMTRAEIRGVIVLCILIGLGMGVDAILRYRDRQETIAYFKPIHFEVIYQRMEAEKKKRLAKQYPKPYYFKATWAPRKQDDWKIDMNGADSLAWVALPGIGPGFAKRILKFKDQLGGFYQVNQLKEVYGMDTIWVERYRKRFQLGTGVYRKLQVNRLLWQEFRHPYLPYAQAKLFLNYRKQHGVVKDFDELSQIKLLDMRVWERLRPYLAFDP</sequence>
<dbReference type="InterPro" id="IPR010994">
    <property type="entry name" value="RuvA_2-like"/>
</dbReference>
<comment type="caution">
    <text evidence="2">The sequence shown here is derived from an EMBL/GenBank/DDBJ whole genome shotgun (WGS) entry which is preliminary data.</text>
</comment>
<keyword evidence="1" id="KW-0812">Transmembrane</keyword>
<dbReference type="Pfam" id="PF12836">
    <property type="entry name" value="HHH_3"/>
    <property type="match status" value="1"/>
</dbReference>
<keyword evidence="3" id="KW-1185">Reference proteome</keyword>
<reference evidence="2 3" key="1">
    <citation type="submission" date="2024-03" db="EMBL/GenBank/DDBJ databases">
        <title>Aquirufa genome sequencing.</title>
        <authorList>
            <person name="Pitt A."/>
            <person name="Hahn M.W."/>
        </authorList>
    </citation>
    <scope>NUCLEOTIDE SEQUENCE [LARGE SCALE GENOMIC DNA]</scope>
    <source>
        <strain evidence="2 3">OSTEICH-129V</strain>
    </source>
</reference>
<evidence type="ECO:0000313" key="3">
    <source>
        <dbReference type="Proteomes" id="UP001598138"/>
    </source>
</evidence>
<dbReference type="SUPFAM" id="SSF47781">
    <property type="entry name" value="RuvA domain 2-like"/>
    <property type="match status" value="2"/>
</dbReference>
<organism evidence="2 3">
    <name type="scientific">Aquirufa avitistagni</name>
    <dbReference type="NCBI Taxonomy" id="3104728"/>
    <lineage>
        <taxon>Bacteria</taxon>
        <taxon>Pseudomonadati</taxon>
        <taxon>Bacteroidota</taxon>
        <taxon>Cytophagia</taxon>
        <taxon>Cytophagales</taxon>
        <taxon>Flectobacillaceae</taxon>
        <taxon>Aquirufa</taxon>
    </lineage>
</organism>
<keyword evidence="1" id="KW-1133">Transmembrane helix</keyword>
<protein>
    <submittedName>
        <fullName evidence="2">Helix-hairpin-helix domain-containing protein</fullName>
    </submittedName>
</protein>
<evidence type="ECO:0000256" key="1">
    <source>
        <dbReference type="SAM" id="Phobius"/>
    </source>
</evidence>
<dbReference type="Proteomes" id="UP001598138">
    <property type="component" value="Unassembled WGS sequence"/>
</dbReference>
<proteinExistence type="predicted"/>
<gene>
    <name evidence="2" type="ORF">U0R10_08425</name>
</gene>
<evidence type="ECO:0000313" key="2">
    <source>
        <dbReference type="EMBL" id="MFD3394644.1"/>
    </source>
</evidence>
<accession>A0ABW6DKZ4</accession>